<comment type="caution">
    <text evidence="2">The sequence shown here is derived from an EMBL/GenBank/DDBJ whole genome shotgun (WGS) entry which is preliminary data.</text>
</comment>
<proteinExistence type="predicted"/>
<keyword evidence="3" id="KW-1185">Reference proteome</keyword>
<name>A0ABU0TZL4_MICTR</name>
<protein>
    <recommendedName>
        <fullName evidence="4">LysM domain-containing protein</fullName>
    </recommendedName>
</protein>
<dbReference type="EMBL" id="JAUTBF010000001">
    <property type="protein sequence ID" value="MDQ1124950.1"/>
    <property type="molecule type" value="Genomic_DNA"/>
</dbReference>
<evidence type="ECO:0000313" key="3">
    <source>
        <dbReference type="Proteomes" id="UP001226691"/>
    </source>
</evidence>
<sequence length="185" mass="19164">MASKSKLVVGVTCGVVMAGLIALATPAVAFVGDTIERARTAASVVETGSPQPAGSLPAFNGELTDYSGWTDEQLAEARAEDPFPVMVNHPSRFAGDCRQNSVMTKTGALQGAQTLVDMGPSALAAGAVERTADGRIKSYTVAAGDAGDSIGERFCVDYVTVFQFNHVWPYPQPGDVLSLLPAGAD</sequence>
<evidence type="ECO:0000313" key="2">
    <source>
        <dbReference type="EMBL" id="MDQ1124950.1"/>
    </source>
</evidence>
<organism evidence="2 3">
    <name type="scientific">Microbacterium trichothecenolyticum</name>
    <name type="common">Aureobacterium trichothecenolyticum</name>
    <dbReference type="NCBI Taxonomy" id="69370"/>
    <lineage>
        <taxon>Bacteria</taxon>
        <taxon>Bacillati</taxon>
        <taxon>Actinomycetota</taxon>
        <taxon>Actinomycetes</taxon>
        <taxon>Micrococcales</taxon>
        <taxon>Microbacteriaceae</taxon>
        <taxon>Microbacterium</taxon>
    </lineage>
</organism>
<evidence type="ECO:0000256" key="1">
    <source>
        <dbReference type="SAM" id="SignalP"/>
    </source>
</evidence>
<feature type="chain" id="PRO_5045763106" description="LysM domain-containing protein" evidence="1">
    <location>
        <begin position="30"/>
        <end position="185"/>
    </location>
</feature>
<dbReference type="RefSeq" id="WP_307486886.1">
    <property type="nucleotide sequence ID" value="NZ_JAUTBF010000001.1"/>
</dbReference>
<dbReference type="Proteomes" id="UP001226691">
    <property type="component" value="Unassembled WGS sequence"/>
</dbReference>
<accession>A0ABU0TZL4</accession>
<gene>
    <name evidence="2" type="ORF">QE412_003523</name>
</gene>
<feature type="signal peptide" evidence="1">
    <location>
        <begin position="1"/>
        <end position="29"/>
    </location>
</feature>
<keyword evidence="1" id="KW-0732">Signal</keyword>
<reference evidence="2 3" key="1">
    <citation type="submission" date="2023-07" db="EMBL/GenBank/DDBJ databases">
        <title>Functional and genomic diversity of the sorghum phyllosphere microbiome.</title>
        <authorList>
            <person name="Shade A."/>
        </authorList>
    </citation>
    <scope>NUCLEOTIDE SEQUENCE [LARGE SCALE GENOMIC DNA]</scope>
    <source>
        <strain evidence="2 3">SORGH_AS_1207</strain>
    </source>
</reference>
<evidence type="ECO:0008006" key="4">
    <source>
        <dbReference type="Google" id="ProtNLM"/>
    </source>
</evidence>